<gene>
    <name evidence="2" type="ORF">BV95_03302</name>
</gene>
<reference evidence="2 3" key="1">
    <citation type="submission" date="2014-02" db="EMBL/GenBank/DDBJ databases">
        <title>Whole genome sequence of Sphingobium chlorophenolicum NBRC 16172.</title>
        <authorList>
            <person name="Gan H.M."/>
            <person name="Gan H.Y."/>
            <person name="Chew T.H."/>
            <person name="Savka M.A."/>
        </authorList>
    </citation>
    <scope>NUCLEOTIDE SEQUENCE [LARGE SCALE GENOMIC DNA]</scope>
    <source>
        <strain evidence="2 3">NBRC 16172</strain>
    </source>
</reference>
<keyword evidence="1 2" id="KW-0808">Transferase</keyword>
<dbReference type="EC" id="2.8.3.16" evidence="2"/>
<dbReference type="PANTHER" id="PTHR48207:SF4">
    <property type="entry name" value="BLL6097 PROTEIN"/>
    <property type="match status" value="1"/>
</dbReference>
<dbReference type="GO" id="GO:0033608">
    <property type="term" value="F:formyl-CoA transferase activity"/>
    <property type="evidence" value="ECO:0007669"/>
    <property type="project" value="UniProtKB-EC"/>
</dbReference>
<evidence type="ECO:0000313" key="3">
    <source>
        <dbReference type="Proteomes" id="UP000028411"/>
    </source>
</evidence>
<dbReference type="EMBL" id="JFHR01000043">
    <property type="protein sequence ID" value="KEQ52408.1"/>
    <property type="molecule type" value="Genomic_DNA"/>
</dbReference>
<dbReference type="InterPro" id="IPR003673">
    <property type="entry name" value="CoA-Trfase_fam_III"/>
</dbReference>
<sequence length="405" mass="44815">MIPPIAQPGALDGIRVVDMTSVLFGAYSSQILGDLGADVIKVEAPGTRPDNGGDIFRYTGKPANSPAMGPIFMHFNRNKRSALLDLKQEAGREALRRLIAEADIFITNVRMNGLHKLGFDYEAVKALKPDIVYVHCSGYGSDGPYAEKQAYDDLIQAAAGGTDLLSRVDGDPAPRYQPSLIADKSSGLFAAYATMAALFHRQRSGRGQFVEVPMFECFSYFNMSENLYGHTFDPPTGDYGYSRVFNPNRKPYATKDGHLAILPYTDSQWDDFFEIGGLPPGTFTKNPRYATYSLRTENIREIYAMIEEVAKTKTTAEWVAALTERNVPCMKVNRLDEVLQDEHLNAVGFFEKRDHASEGPYISLRHPVRFSETPASVRRDPPRVGEHTDEILAAIGLGEARDASA</sequence>
<dbReference type="Pfam" id="PF02515">
    <property type="entry name" value="CoA_transf_3"/>
    <property type="match status" value="1"/>
</dbReference>
<dbReference type="PANTHER" id="PTHR48207">
    <property type="entry name" value="SUCCINATE--HYDROXYMETHYLGLUTARATE COA-TRANSFERASE"/>
    <property type="match status" value="1"/>
</dbReference>
<evidence type="ECO:0000313" key="2">
    <source>
        <dbReference type="EMBL" id="KEQ52408.1"/>
    </source>
</evidence>
<dbReference type="eggNOG" id="COG1804">
    <property type="taxonomic scope" value="Bacteria"/>
</dbReference>
<dbReference type="OrthoDB" id="5720311at2"/>
<comment type="caution">
    <text evidence="2">The sequence shown here is derived from an EMBL/GenBank/DDBJ whole genome shotgun (WGS) entry which is preliminary data.</text>
</comment>
<proteinExistence type="predicted"/>
<dbReference type="Gene3D" id="3.40.50.10540">
    <property type="entry name" value="Crotonobetainyl-coa:carnitine coa-transferase, domain 1"/>
    <property type="match status" value="1"/>
</dbReference>
<accession>A0A081RB35</accession>
<dbReference type="InterPro" id="IPR044855">
    <property type="entry name" value="CoA-Trfase_III_dom3_sf"/>
</dbReference>
<name>A0A081RB35_SPHCR</name>
<dbReference type="PATRIC" id="fig|46429.4.peg.3287"/>
<dbReference type="AlphaFoldDB" id="A0A081RB35"/>
<evidence type="ECO:0000256" key="1">
    <source>
        <dbReference type="ARBA" id="ARBA00022679"/>
    </source>
</evidence>
<dbReference type="Proteomes" id="UP000028411">
    <property type="component" value="Unassembled WGS sequence"/>
</dbReference>
<organism evidence="2 3">
    <name type="scientific">Sphingobium chlorophenolicum</name>
    <dbReference type="NCBI Taxonomy" id="46429"/>
    <lineage>
        <taxon>Bacteria</taxon>
        <taxon>Pseudomonadati</taxon>
        <taxon>Pseudomonadota</taxon>
        <taxon>Alphaproteobacteria</taxon>
        <taxon>Sphingomonadales</taxon>
        <taxon>Sphingomonadaceae</taxon>
        <taxon>Sphingobium</taxon>
    </lineage>
</organism>
<protein>
    <submittedName>
        <fullName evidence="2">Formyl-CoA transferase</fullName>
        <ecNumber evidence="2">2.8.3.16</ecNumber>
    </submittedName>
</protein>
<dbReference type="SUPFAM" id="SSF89796">
    <property type="entry name" value="CoA-transferase family III (CaiB/BaiF)"/>
    <property type="match status" value="1"/>
</dbReference>
<dbReference type="InterPro" id="IPR023606">
    <property type="entry name" value="CoA-Trfase_III_dom_1_sf"/>
</dbReference>
<dbReference type="InterPro" id="IPR050483">
    <property type="entry name" value="CoA-transferase_III_domain"/>
</dbReference>
<dbReference type="Gene3D" id="3.30.1540.10">
    <property type="entry name" value="formyl-coa transferase, domain 3"/>
    <property type="match status" value="1"/>
</dbReference>
<dbReference type="RefSeq" id="WP_037454292.1">
    <property type="nucleotide sequence ID" value="NZ_JFHR01000043.1"/>
</dbReference>